<sequence>MQPVSCCSPTWPYYGCNVYELARLEAHSALPEPSLTSCVEEPYSNTASASRLNDLRGLLDRLRTFSPAELELAWWMSQLEGHNVRYAADTSGLMYLNAAVLSGQAARQLRLNTPYRPTGEVDQVGPMERARFDRTV</sequence>
<accession>F0SGM6</accession>
<protein>
    <submittedName>
        <fullName evidence="1">Uncharacterized protein</fullName>
    </submittedName>
</protein>
<dbReference type="STRING" id="756272.Plabr_4054"/>
<evidence type="ECO:0000313" key="2">
    <source>
        <dbReference type="Proteomes" id="UP000006860"/>
    </source>
</evidence>
<dbReference type="EMBL" id="CP002546">
    <property type="protein sequence ID" value="ADY61631.1"/>
    <property type="molecule type" value="Genomic_DNA"/>
</dbReference>
<evidence type="ECO:0000313" key="1">
    <source>
        <dbReference type="EMBL" id="ADY61631.1"/>
    </source>
</evidence>
<gene>
    <name evidence="1" type="ordered locus">Plabr_4054</name>
</gene>
<name>F0SGM6_RUBBR</name>
<proteinExistence type="predicted"/>
<reference evidence="2" key="1">
    <citation type="submission" date="2011-02" db="EMBL/GenBank/DDBJ databases">
        <title>The complete genome of Planctomyces brasiliensis DSM 5305.</title>
        <authorList>
            <person name="Lucas S."/>
            <person name="Copeland A."/>
            <person name="Lapidus A."/>
            <person name="Bruce D."/>
            <person name="Goodwin L."/>
            <person name="Pitluck S."/>
            <person name="Kyrpides N."/>
            <person name="Mavromatis K."/>
            <person name="Pagani I."/>
            <person name="Ivanova N."/>
            <person name="Ovchinnikova G."/>
            <person name="Lu M."/>
            <person name="Detter J.C."/>
            <person name="Han C."/>
            <person name="Land M."/>
            <person name="Hauser L."/>
            <person name="Markowitz V."/>
            <person name="Cheng J.-F."/>
            <person name="Hugenholtz P."/>
            <person name="Woyke T."/>
            <person name="Wu D."/>
            <person name="Tindall B."/>
            <person name="Pomrenke H.G."/>
            <person name="Brambilla E."/>
            <person name="Klenk H.-P."/>
            <person name="Eisen J.A."/>
        </authorList>
    </citation>
    <scope>NUCLEOTIDE SEQUENCE [LARGE SCALE GENOMIC DNA]</scope>
    <source>
        <strain evidence="2">ATCC 49424 / DSM 5305 / JCM 21570 / NBRC 103401 / IFAM 1448</strain>
    </source>
</reference>
<dbReference type="Proteomes" id="UP000006860">
    <property type="component" value="Chromosome"/>
</dbReference>
<dbReference type="RefSeq" id="WP_013630348.1">
    <property type="nucleotide sequence ID" value="NC_015174.1"/>
</dbReference>
<dbReference type="HOGENOM" id="CLU_1873902_0_0_0"/>
<dbReference type="AlphaFoldDB" id="F0SGM6"/>
<keyword evidence="2" id="KW-1185">Reference proteome</keyword>
<dbReference type="KEGG" id="pbs:Plabr_4054"/>
<organism evidence="1 2">
    <name type="scientific">Rubinisphaera brasiliensis (strain ATCC 49424 / DSM 5305 / JCM 21570 / IAM 15109 / NBRC 103401 / IFAM 1448)</name>
    <name type="common">Planctomyces brasiliensis</name>
    <dbReference type="NCBI Taxonomy" id="756272"/>
    <lineage>
        <taxon>Bacteria</taxon>
        <taxon>Pseudomonadati</taxon>
        <taxon>Planctomycetota</taxon>
        <taxon>Planctomycetia</taxon>
        <taxon>Planctomycetales</taxon>
        <taxon>Planctomycetaceae</taxon>
        <taxon>Rubinisphaera</taxon>
    </lineage>
</organism>